<evidence type="ECO:0000256" key="1">
    <source>
        <dbReference type="SAM" id="Phobius"/>
    </source>
</evidence>
<keyword evidence="1" id="KW-0812">Transmembrane</keyword>
<evidence type="ECO:0000313" key="3">
    <source>
        <dbReference type="Proteomes" id="UP001432128"/>
    </source>
</evidence>
<proteinExistence type="predicted"/>
<protein>
    <recommendedName>
        <fullName evidence="4">VIT family protein</fullName>
    </recommendedName>
</protein>
<feature type="transmembrane region" description="Helical" evidence="1">
    <location>
        <begin position="61"/>
        <end position="87"/>
    </location>
</feature>
<dbReference type="KEGG" id="whr:OG579_06890"/>
<organism evidence="2 3">
    <name type="scientific">Williamsia herbipolensis</name>
    <dbReference type="NCBI Taxonomy" id="1603258"/>
    <lineage>
        <taxon>Bacteria</taxon>
        <taxon>Bacillati</taxon>
        <taxon>Actinomycetota</taxon>
        <taxon>Actinomycetes</taxon>
        <taxon>Mycobacteriales</taxon>
        <taxon>Nocardiaceae</taxon>
        <taxon>Williamsia</taxon>
    </lineage>
</organism>
<feature type="transmembrane region" description="Helical" evidence="1">
    <location>
        <begin position="167"/>
        <end position="188"/>
    </location>
</feature>
<keyword evidence="3" id="KW-1185">Reference proteome</keyword>
<evidence type="ECO:0008006" key="4">
    <source>
        <dbReference type="Google" id="ProtNLM"/>
    </source>
</evidence>
<accession>A0AAU4K611</accession>
<reference evidence="2 3" key="1">
    <citation type="submission" date="2022-10" db="EMBL/GenBank/DDBJ databases">
        <title>The complete genomes of actinobacterial strains from the NBC collection.</title>
        <authorList>
            <person name="Joergensen T.S."/>
            <person name="Alvarez Arevalo M."/>
            <person name="Sterndorff E.B."/>
            <person name="Faurdal D."/>
            <person name="Vuksanovic O."/>
            <person name="Mourched A.-S."/>
            <person name="Charusanti P."/>
            <person name="Shaw S."/>
            <person name="Blin K."/>
            <person name="Weber T."/>
        </authorList>
    </citation>
    <scope>NUCLEOTIDE SEQUENCE [LARGE SCALE GENOMIC DNA]</scope>
    <source>
        <strain evidence="2 3">NBC_00319</strain>
    </source>
</reference>
<gene>
    <name evidence="2" type="ORF">OG579_06890</name>
</gene>
<keyword evidence="1" id="KW-1133">Transmembrane helix</keyword>
<dbReference type="RefSeq" id="WP_328858553.1">
    <property type="nucleotide sequence ID" value="NZ_CP108021.1"/>
</dbReference>
<evidence type="ECO:0000313" key="2">
    <source>
        <dbReference type="EMBL" id="WUM21505.1"/>
    </source>
</evidence>
<feature type="transmembrane region" description="Helical" evidence="1">
    <location>
        <begin position="134"/>
        <end position="155"/>
    </location>
</feature>
<dbReference type="AlphaFoldDB" id="A0AAU4K611"/>
<name>A0AAU4K611_9NOCA</name>
<dbReference type="EMBL" id="CP108021">
    <property type="protein sequence ID" value="WUM21505.1"/>
    <property type="molecule type" value="Genomic_DNA"/>
</dbReference>
<feature type="transmembrane region" description="Helical" evidence="1">
    <location>
        <begin position="108"/>
        <end position="128"/>
    </location>
</feature>
<sequence length="190" mass="19929">MSSMVSPRPGSVRRRFLDRAAGPLSPERASARLSAYIYGTLLALAAVVVVGPAAIENGSAVLVVLGTTATTFLAHVFAEIVAGHSIPEATAHLEEPMRRRLALEELRDAVPIASAGAFPAFFLALGWLDVLNPTWALVLAGAGPILRMALLEIMIQRVRGQRATLRVLLGGIATAVVAAAIVAVKVILTH</sequence>
<dbReference type="Proteomes" id="UP001432128">
    <property type="component" value="Chromosome"/>
</dbReference>
<feature type="transmembrane region" description="Helical" evidence="1">
    <location>
        <begin position="35"/>
        <end position="55"/>
    </location>
</feature>
<keyword evidence="1" id="KW-0472">Membrane</keyword>